<feature type="domain" description="Alpha-carbonic anhydrase" evidence="2">
    <location>
        <begin position="1"/>
        <end position="79"/>
    </location>
</feature>
<protein>
    <recommendedName>
        <fullName evidence="2">Alpha-carbonic anhydrase domain-containing protein</fullName>
    </recommendedName>
</protein>
<comment type="caution">
    <text evidence="3">The sequence shown here is derived from an EMBL/GenBank/DDBJ whole genome shotgun (WGS) entry which is preliminary data.</text>
</comment>
<organism evidence="3 4">
    <name type="scientific">Rhamnusium bicolor</name>
    <dbReference type="NCBI Taxonomy" id="1586634"/>
    <lineage>
        <taxon>Eukaryota</taxon>
        <taxon>Metazoa</taxon>
        <taxon>Ecdysozoa</taxon>
        <taxon>Arthropoda</taxon>
        <taxon>Hexapoda</taxon>
        <taxon>Insecta</taxon>
        <taxon>Pterygota</taxon>
        <taxon>Neoptera</taxon>
        <taxon>Endopterygota</taxon>
        <taxon>Coleoptera</taxon>
        <taxon>Polyphaga</taxon>
        <taxon>Cucujiformia</taxon>
        <taxon>Chrysomeloidea</taxon>
        <taxon>Cerambycidae</taxon>
        <taxon>Lepturinae</taxon>
        <taxon>Rhagiini</taxon>
        <taxon>Rhamnusium</taxon>
    </lineage>
</organism>
<dbReference type="SUPFAM" id="SSF51069">
    <property type="entry name" value="Carbonic anhydrase"/>
    <property type="match status" value="1"/>
</dbReference>
<dbReference type="GO" id="GO:0004089">
    <property type="term" value="F:carbonate dehydratase activity"/>
    <property type="evidence" value="ECO:0007669"/>
    <property type="project" value="InterPro"/>
</dbReference>
<dbReference type="InterPro" id="IPR023561">
    <property type="entry name" value="Carbonic_anhydrase_a-class"/>
</dbReference>
<dbReference type="Pfam" id="PF00194">
    <property type="entry name" value="Carb_anhydrase"/>
    <property type="match status" value="1"/>
</dbReference>
<accession>A0AAV8Z156</accession>
<dbReference type="PANTHER" id="PTHR18952:SF270">
    <property type="entry name" value="CARBONIC ANHYDRASE"/>
    <property type="match status" value="1"/>
</dbReference>
<dbReference type="AlphaFoldDB" id="A0AAV8Z156"/>
<dbReference type="GO" id="GO:0008270">
    <property type="term" value="F:zinc ion binding"/>
    <property type="evidence" value="ECO:0007669"/>
    <property type="project" value="InterPro"/>
</dbReference>
<dbReference type="PROSITE" id="PS51144">
    <property type="entry name" value="ALPHA_CA_2"/>
    <property type="match status" value="1"/>
</dbReference>
<dbReference type="EMBL" id="JANEYF010001808">
    <property type="protein sequence ID" value="KAJ8956793.1"/>
    <property type="molecule type" value="Genomic_DNA"/>
</dbReference>
<dbReference type="Gene3D" id="3.10.200.10">
    <property type="entry name" value="Alpha carbonic anhydrase"/>
    <property type="match status" value="1"/>
</dbReference>
<dbReference type="GO" id="GO:0005737">
    <property type="term" value="C:cytoplasm"/>
    <property type="evidence" value="ECO:0007669"/>
    <property type="project" value="TreeGrafter"/>
</dbReference>
<dbReference type="PANTHER" id="PTHR18952">
    <property type="entry name" value="CARBONIC ANHYDRASE"/>
    <property type="match status" value="1"/>
</dbReference>
<evidence type="ECO:0000313" key="3">
    <source>
        <dbReference type="EMBL" id="KAJ8956793.1"/>
    </source>
</evidence>
<gene>
    <name evidence="3" type="ORF">NQ314_006669</name>
</gene>
<proteinExistence type="inferred from homology"/>
<evidence type="ECO:0000259" key="2">
    <source>
        <dbReference type="PROSITE" id="PS51144"/>
    </source>
</evidence>
<evidence type="ECO:0000256" key="1">
    <source>
        <dbReference type="ARBA" id="ARBA00010718"/>
    </source>
</evidence>
<keyword evidence="4" id="KW-1185">Reference proteome</keyword>
<dbReference type="InterPro" id="IPR001148">
    <property type="entry name" value="CA_dom"/>
</dbReference>
<sequence>MELSPDDDEEFVPLLNIIETLQRRVNEGMGLEDFSVKNFLPRDLAGFYRYDGSLTTPACNEGILWTVFTNTIPISENQV</sequence>
<reference evidence="3" key="1">
    <citation type="journal article" date="2023" name="Insect Mol. Biol.">
        <title>Genome sequencing provides insights into the evolution of gene families encoding plant cell wall-degrading enzymes in longhorned beetles.</title>
        <authorList>
            <person name="Shin N.R."/>
            <person name="Okamura Y."/>
            <person name="Kirsch R."/>
            <person name="Pauchet Y."/>
        </authorList>
    </citation>
    <scope>NUCLEOTIDE SEQUENCE</scope>
    <source>
        <strain evidence="3">RBIC_L_NR</strain>
    </source>
</reference>
<name>A0AAV8Z156_9CUCU</name>
<comment type="similarity">
    <text evidence="1">Belongs to the alpha-carbonic anhydrase family.</text>
</comment>
<dbReference type="Proteomes" id="UP001162156">
    <property type="component" value="Unassembled WGS sequence"/>
</dbReference>
<evidence type="ECO:0000313" key="4">
    <source>
        <dbReference type="Proteomes" id="UP001162156"/>
    </source>
</evidence>
<dbReference type="InterPro" id="IPR036398">
    <property type="entry name" value="CA_dom_sf"/>
</dbReference>